<protein>
    <submittedName>
        <fullName evidence="2">DUF4019 domain-containing protein</fullName>
    </submittedName>
</protein>
<accession>A0A3D8V8Y2</accession>
<organism evidence="2 3">
    <name type="scientific">Lysobacter soli</name>
    <dbReference type="NCBI Taxonomy" id="453783"/>
    <lineage>
        <taxon>Bacteria</taxon>
        <taxon>Pseudomonadati</taxon>
        <taxon>Pseudomonadota</taxon>
        <taxon>Gammaproteobacteria</taxon>
        <taxon>Lysobacterales</taxon>
        <taxon>Lysobacteraceae</taxon>
        <taxon>Lysobacter</taxon>
    </lineage>
</organism>
<dbReference type="Pfam" id="PF13211">
    <property type="entry name" value="DUF4019"/>
    <property type="match status" value="1"/>
</dbReference>
<evidence type="ECO:0000313" key="3">
    <source>
        <dbReference type="Proteomes" id="UP000256829"/>
    </source>
</evidence>
<reference evidence="2 3" key="1">
    <citation type="submission" date="2018-08" db="EMBL/GenBank/DDBJ databases">
        <title>Lysobacter soli KCTC 22011, whole genome shotgun sequence.</title>
        <authorList>
            <person name="Zhang X."/>
            <person name="Feng G."/>
            <person name="Zhu H."/>
        </authorList>
    </citation>
    <scope>NUCLEOTIDE SEQUENCE [LARGE SCALE GENOMIC DNA]</scope>
    <source>
        <strain evidence="2 3">KCTC 22011</strain>
    </source>
</reference>
<dbReference type="InterPro" id="IPR025091">
    <property type="entry name" value="DUF4019"/>
</dbReference>
<keyword evidence="3" id="KW-1185">Reference proteome</keyword>
<feature type="signal peptide" evidence="1">
    <location>
        <begin position="1"/>
        <end position="21"/>
    </location>
</feature>
<comment type="caution">
    <text evidence="2">The sequence shown here is derived from an EMBL/GenBank/DDBJ whole genome shotgun (WGS) entry which is preliminary data.</text>
</comment>
<sequence>MNARLPLAIALLFGASFAAIAQTPPATPPQPAPARPAAVVRAAPSADPNAVVQAALTVAQLIDQGQTAQVWQGASPVARAAATEKQFVDGIATRRNALGTPVSREWTSVSRNLVPAGGNVPAGAYVSARFQTRFSTNRVAEKLVSLHYDDDNTWRLAGYTIN</sequence>
<keyword evidence="1" id="KW-0732">Signal</keyword>
<evidence type="ECO:0000256" key="1">
    <source>
        <dbReference type="SAM" id="SignalP"/>
    </source>
</evidence>
<feature type="chain" id="PRO_5017592511" evidence="1">
    <location>
        <begin position="22"/>
        <end position="162"/>
    </location>
</feature>
<evidence type="ECO:0000313" key="2">
    <source>
        <dbReference type="EMBL" id="RDY65743.1"/>
    </source>
</evidence>
<dbReference type="Proteomes" id="UP000256829">
    <property type="component" value="Unassembled WGS sequence"/>
</dbReference>
<proteinExistence type="predicted"/>
<dbReference type="RefSeq" id="WP_115844015.1">
    <property type="nucleotide sequence ID" value="NZ_QTJR01000014.1"/>
</dbReference>
<name>A0A3D8V8Y2_9GAMM</name>
<dbReference type="EMBL" id="QTJR01000014">
    <property type="protein sequence ID" value="RDY65743.1"/>
    <property type="molecule type" value="Genomic_DNA"/>
</dbReference>
<dbReference type="AlphaFoldDB" id="A0A3D8V8Y2"/>
<gene>
    <name evidence="2" type="ORF">DX912_15780</name>
</gene>